<reference evidence="2 3" key="1">
    <citation type="submission" date="2014-04" db="EMBL/GenBank/DDBJ databases">
        <authorList>
            <consortium name="DOE Joint Genome Institute"/>
            <person name="Kuo A."/>
            <person name="Girlanda M."/>
            <person name="Perotto S."/>
            <person name="Kohler A."/>
            <person name="Nagy L.G."/>
            <person name="Floudas D."/>
            <person name="Copeland A."/>
            <person name="Barry K.W."/>
            <person name="Cichocki N."/>
            <person name="Veneault-Fourrey C."/>
            <person name="LaButti K."/>
            <person name="Lindquist E.A."/>
            <person name="Lipzen A."/>
            <person name="Lundell T."/>
            <person name="Morin E."/>
            <person name="Murat C."/>
            <person name="Sun H."/>
            <person name="Tunlid A."/>
            <person name="Henrissat B."/>
            <person name="Grigoriev I.V."/>
            <person name="Hibbett D.S."/>
            <person name="Martin F."/>
            <person name="Nordberg H.P."/>
            <person name="Cantor M.N."/>
            <person name="Hua S.X."/>
        </authorList>
    </citation>
    <scope>NUCLEOTIDE SEQUENCE [LARGE SCALE GENOMIC DNA]</scope>
    <source>
        <strain evidence="2 3">MUT 4182</strain>
    </source>
</reference>
<evidence type="ECO:0000313" key="3">
    <source>
        <dbReference type="Proteomes" id="UP000054248"/>
    </source>
</evidence>
<protein>
    <submittedName>
        <fullName evidence="2">Uncharacterized protein</fullName>
    </submittedName>
</protein>
<proteinExistence type="predicted"/>
<dbReference type="AlphaFoldDB" id="A0A0C3LJ77"/>
<reference evidence="3" key="2">
    <citation type="submission" date="2015-01" db="EMBL/GenBank/DDBJ databases">
        <title>Evolutionary Origins and Diversification of the Mycorrhizal Mutualists.</title>
        <authorList>
            <consortium name="DOE Joint Genome Institute"/>
            <consortium name="Mycorrhizal Genomics Consortium"/>
            <person name="Kohler A."/>
            <person name="Kuo A."/>
            <person name="Nagy L.G."/>
            <person name="Floudas D."/>
            <person name="Copeland A."/>
            <person name="Barry K.W."/>
            <person name="Cichocki N."/>
            <person name="Veneault-Fourrey C."/>
            <person name="LaButti K."/>
            <person name="Lindquist E.A."/>
            <person name="Lipzen A."/>
            <person name="Lundell T."/>
            <person name="Morin E."/>
            <person name="Murat C."/>
            <person name="Riley R."/>
            <person name="Ohm R."/>
            <person name="Sun H."/>
            <person name="Tunlid A."/>
            <person name="Henrissat B."/>
            <person name="Grigoriev I.V."/>
            <person name="Hibbett D.S."/>
            <person name="Martin F."/>
        </authorList>
    </citation>
    <scope>NUCLEOTIDE SEQUENCE [LARGE SCALE GENOMIC DNA]</scope>
    <source>
        <strain evidence="3">MUT 4182</strain>
    </source>
</reference>
<evidence type="ECO:0000256" key="1">
    <source>
        <dbReference type="SAM" id="MobiDB-lite"/>
    </source>
</evidence>
<dbReference type="HOGENOM" id="CLU_3126110_0_0_1"/>
<name>A0A0C3LJ77_9AGAM</name>
<dbReference type="Proteomes" id="UP000054248">
    <property type="component" value="Unassembled WGS sequence"/>
</dbReference>
<dbReference type="EMBL" id="KN823137">
    <property type="protein sequence ID" value="KIO21457.1"/>
    <property type="molecule type" value="Genomic_DNA"/>
</dbReference>
<feature type="region of interest" description="Disordered" evidence="1">
    <location>
        <begin position="13"/>
        <end position="38"/>
    </location>
</feature>
<keyword evidence="3" id="KW-1185">Reference proteome</keyword>
<gene>
    <name evidence="2" type="ORF">M407DRAFT_28910</name>
</gene>
<sequence>MLLINLFKQAGTPVTQANDNDSRTEESGETSLIVDYDDGTGNNGTGCVIM</sequence>
<evidence type="ECO:0000313" key="2">
    <source>
        <dbReference type="EMBL" id="KIO21457.1"/>
    </source>
</evidence>
<organism evidence="2 3">
    <name type="scientific">Tulasnella calospora MUT 4182</name>
    <dbReference type="NCBI Taxonomy" id="1051891"/>
    <lineage>
        <taxon>Eukaryota</taxon>
        <taxon>Fungi</taxon>
        <taxon>Dikarya</taxon>
        <taxon>Basidiomycota</taxon>
        <taxon>Agaricomycotina</taxon>
        <taxon>Agaricomycetes</taxon>
        <taxon>Cantharellales</taxon>
        <taxon>Tulasnellaceae</taxon>
        <taxon>Tulasnella</taxon>
    </lineage>
</organism>
<accession>A0A0C3LJ77</accession>